<name>A0ABD3QWL8_9STRA</name>
<organism evidence="2 3">
    <name type="scientific">Cyclotella cryptica</name>
    <dbReference type="NCBI Taxonomy" id="29204"/>
    <lineage>
        <taxon>Eukaryota</taxon>
        <taxon>Sar</taxon>
        <taxon>Stramenopiles</taxon>
        <taxon>Ochrophyta</taxon>
        <taxon>Bacillariophyta</taxon>
        <taxon>Coscinodiscophyceae</taxon>
        <taxon>Thalassiosirophycidae</taxon>
        <taxon>Stephanodiscales</taxon>
        <taxon>Stephanodiscaceae</taxon>
        <taxon>Cyclotella</taxon>
    </lineage>
</organism>
<dbReference type="EMBL" id="JABMIG020000006">
    <property type="protein sequence ID" value="KAL3804730.1"/>
    <property type="molecule type" value="Genomic_DNA"/>
</dbReference>
<gene>
    <name evidence="2" type="ORF">HJC23_008545</name>
</gene>
<feature type="region of interest" description="Disordered" evidence="1">
    <location>
        <begin position="141"/>
        <end position="165"/>
    </location>
</feature>
<sequence>MLVRLNAKAKCETEETTLSDSEVLVIAYFGPFDGTFCSRPCLRLGGMGMPIWTYSLPPPSSLHRRGSELISAPSQSSLHPSTHNVPQCHHHAVAMEGGAGTSCRTPATRMTQHQPSVGMDSLLLTQQQSLPLPIKALPNASATPTVPESADLLSSSSKITVTSTS</sequence>
<evidence type="ECO:0000256" key="1">
    <source>
        <dbReference type="SAM" id="MobiDB-lite"/>
    </source>
</evidence>
<accession>A0ABD3QWL8</accession>
<proteinExistence type="predicted"/>
<protein>
    <submittedName>
        <fullName evidence="2">Uncharacterized protein</fullName>
    </submittedName>
</protein>
<feature type="compositionally biased region" description="Low complexity" evidence="1">
    <location>
        <begin position="154"/>
        <end position="165"/>
    </location>
</feature>
<dbReference type="AlphaFoldDB" id="A0ABD3QWL8"/>
<comment type="caution">
    <text evidence="2">The sequence shown here is derived from an EMBL/GenBank/DDBJ whole genome shotgun (WGS) entry which is preliminary data.</text>
</comment>
<dbReference type="Proteomes" id="UP001516023">
    <property type="component" value="Unassembled WGS sequence"/>
</dbReference>
<keyword evidence="3" id="KW-1185">Reference proteome</keyword>
<reference evidence="2 3" key="1">
    <citation type="journal article" date="2020" name="G3 (Bethesda)">
        <title>Improved Reference Genome for Cyclotella cryptica CCMP332, a Model for Cell Wall Morphogenesis, Salinity Adaptation, and Lipid Production in Diatoms (Bacillariophyta).</title>
        <authorList>
            <person name="Roberts W.R."/>
            <person name="Downey K.M."/>
            <person name="Ruck E.C."/>
            <person name="Traller J.C."/>
            <person name="Alverson A.J."/>
        </authorList>
    </citation>
    <scope>NUCLEOTIDE SEQUENCE [LARGE SCALE GENOMIC DNA]</scope>
    <source>
        <strain evidence="2 3">CCMP332</strain>
    </source>
</reference>
<evidence type="ECO:0000313" key="2">
    <source>
        <dbReference type="EMBL" id="KAL3804730.1"/>
    </source>
</evidence>
<evidence type="ECO:0000313" key="3">
    <source>
        <dbReference type="Proteomes" id="UP001516023"/>
    </source>
</evidence>